<evidence type="ECO:0000259" key="16">
    <source>
        <dbReference type="PROSITE" id="PS50885"/>
    </source>
</evidence>
<dbReference type="PRINTS" id="PR00344">
    <property type="entry name" value="BCTRLSENSOR"/>
</dbReference>
<dbReference type="AlphaFoldDB" id="A0AA41W8M9"/>
<evidence type="ECO:0000256" key="8">
    <source>
        <dbReference type="ARBA" id="ARBA00022741"/>
    </source>
</evidence>
<dbReference type="GO" id="GO:0005886">
    <property type="term" value="C:plasma membrane"/>
    <property type="evidence" value="ECO:0007669"/>
    <property type="project" value="UniProtKB-SubCell"/>
</dbReference>
<dbReference type="SUPFAM" id="SSF47384">
    <property type="entry name" value="Homodimeric domain of signal transducing histidine kinase"/>
    <property type="match status" value="1"/>
</dbReference>
<evidence type="ECO:0000256" key="5">
    <source>
        <dbReference type="ARBA" id="ARBA00022553"/>
    </source>
</evidence>
<dbReference type="SMART" id="SM00388">
    <property type="entry name" value="HisKA"/>
    <property type="match status" value="1"/>
</dbReference>
<comment type="subcellular location">
    <subcellularLocation>
        <location evidence="2">Cell membrane</location>
        <topology evidence="2">Multi-pass membrane protein</topology>
    </subcellularLocation>
</comment>
<dbReference type="InterPro" id="IPR003660">
    <property type="entry name" value="HAMP_dom"/>
</dbReference>
<evidence type="ECO:0000256" key="13">
    <source>
        <dbReference type="ARBA" id="ARBA00023136"/>
    </source>
</evidence>
<keyword evidence="10 17" id="KW-0067">ATP-binding</keyword>
<proteinExistence type="predicted"/>
<gene>
    <name evidence="17" type="ORF">NAF29_15450</name>
</gene>
<keyword evidence="7 14" id="KW-0812">Transmembrane</keyword>
<comment type="caution">
    <text evidence="17">The sequence shown here is derived from an EMBL/GenBank/DDBJ whole genome shotgun (WGS) entry which is preliminary data.</text>
</comment>
<evidence type="ECO:0000256" key="3">
    <source>
        <dbReference type="ARBA" id="ARBA00012438"/>
    </source>
</evidence>
<dbReference type="InterPro" id="IPR003661">
    <property type="entry name" value="HisK_dim/P_dom"/>
</dbReference>
<dbReference type="Gene3D" id="1.10.8.500">
    <property type="entry name" value="HAMP domain in histidine kinase"/>
    <property type="match status" value="1"/>
</dbReference>
<dbReference type="PANTHER" id="PTHR45528">
    <property type="entry name" value="SENSOR HISTIDINE KINASE CPXA"/>
    <property type="match status" value="1"/>
</dbReference>
<keyword evidence="9" id="KW-0418">Kinase</keyword>
<dbReference type="Gene3D" id="3.30.565.10">
    <property type="entry name" value="Histidine kinase-like ATPase, C-terminal domain"/>
    <property type="match status" value="1"/>
</dbReference>
<dbReference type="SMART" id="SM00387">
    <property type="entry name" value="HATPase_c"/>
    <property type="match status" value="1"/>
</dbReference>
<dbReference type="CDD" id="cd00082">
    <property type="entry name" value="HisKA"/>
    <property type="match status" value="1"/>
</dbReference>
<dbReference type="PROSITE" id="PS50885">
    <property type="entry name" value="HAMP"/>
    <property type="match status" value="1"/>
</dbReference>
<dbReference type="EMBL" id="JAMQGP010000008">
    <property type="protein sequence ID" value="MCM2681050.1"/>
    <property type="molecule type" value="Genomic_DNA"/>
</dbReference>
<dbReference type="InterPro" id="IPR036890">
    <property type="entry name" value="HATPase_C_sf"/>
</dbReference>
<evidence type="ECO:0000256" key="12">
    <source>
        <dbReference type="ARBA" id="ARBA00023012"/>
    </source>
</evidence>
<dbReference type="InterPro" id="IPR005467">
    <property type="entry name" value="His_kinase_dom"/>
</dbReference>
<evidence type="ECO:0000256" key="4">
    <source>
        <dbReference type="ARBA" id="ARBA00022475"/>
    </source>
</evidence>
<evidence type="ECO:0000256" key="6">
    <source>
        <dbReference type="ARBA" id="ARBA00022679"/>
    </source>
</evidence>
<evidence type="ECO:0000256" key="11">
    <source>
        <dbReference type="ARBA" id="ARBA00022989"/>
    </source>
</evidence>
<evidence type="ECO:0000259" key="15">
    <source>
        <dbReference type="PROSITE" id="PS50109"/>
    </source>
</evidence>
<dbReference type="GO" id="GO:0005524">
    <property type="term" value="F:ATP binding"/>
    <property type="evidence" value="ECO:0007669"/>
    <property type="project" value="UniProtKB-KW"/>
</dbReference>
<keyword evidence="8" id="KW-0547">Nucleotide-binding</keyword>
<dbReference type="CDD" id="cd06225">
    <property type="entry name" value="HAMP"/>
    <property type="match status" value="1"/>
</dbReference>
<dbReference type="Pfam" id="PF00512">
    <property type="entry name" value="HisKA"/>
    <property type="match status" value="1"/>
</dbReference>
<comment type="catalytic activity">
    <reaction evidence="1">
        <text>ATP + protein L-histidine = ADP + protein N-phospho-L-histidine.</text>
        <dbReference type="EC" id="2.7.13.3"/>
    </reaction>
</comment>
<feature type="domain" description="Histidine kinase" evidence="15">
    <location>
        <begin position="238"/>
        <end position="453"/>
    </location>
</feature>
<keyword evidence="4" id="KW-1003">Cell membrane</keyword>
<dbReference type="InterPro" id="IPR050398">
    <property type="entry name" value="HssS/ArlS-like"/>
</dbReference>
<dbReference type="PANTHER" id="PTHR45528:SF1">
    <property type="entry name" value="SENSOR HISTIDINE KINASE CPXA"/>
    <property type="match status" value="1"/>
</dbReference>
<organism evidence="17 18">
    <name type="scientific">Echinimonas agarilytica</name>
    <dbReference type="NCBI Taxonomy" id="1215918"/>
    <lineage>
        <taxon>Bacteria</taxon>
        <taxon>Pseudomonadati</taxon>
        <taxon>Pseudomonadota</taxon>
        <taxon>Gammaproteobacteria</taxon>
        <taxon>Alteromonadales</taxon>
        <taxon>Echinimonadaceae</taxon>
        <taxon>Echinimonas</taxon>
    </lineage>
</organism>
<dbReference type="Gene3D" id="1.10.287.130">
    <property type="match status" value="1"/>
</dbReference>
<evidence type="ECO:0000256" key="7">
    <source>
        <dbReference type="ARBA" id="ARBA00022692"/>
    </source>
</evidence>
<keyword evidence="12" id="KW-0902">Two-component regulatory system</keyword>
<dbReference type="RefSeq" id="WP_251262523.1">
    <property type="nucleotide sequence ID" value="NZ_JAMQGP010000008.1"/>
</dbReference>
<dbReference type="Proteomes" id="UP001165393">
    <property type="component" value="Unassembled WGS sequence"/>
</dbReference>
<feature type="domain" description="HAMP" evidence="16">
    <location>
        <begin position="175"/>
        <end position="230"/>
    </location>
</feature>
<dbReference type="Pfam" id="PF02518">
    <property type="entry name" value="HATPase_c"/>
    <property type="match status" value="1"/>
</dbReference>
<keyword evidence="11 14" id="KW-1133">Transmembrane helix</keyword>
<evidence type="ECO:0000256" key="2">
    <source>
        <dbReference type="ARBA" id="ARBA00004651"/>
    </source>
</evidence>
<reference evidence="17 18" key="1">
    <citation type="journal article" date="2013" name="Antonie Van Leeuwenhoek">
        <title>Echinimonas agarilytica gen. nov., sp. nov., a new gammaproteobacterium isolated from the sea urchin Strongylocentrotus intermedius.</title>
        <authorList>
            <person name="Nedashkovskaya O.I."/>
            <person name="Stenkova A.M."/>
            <person name="Zhukova N.V."/>
            <person name="Van Trappen S."/>
            <person name="Lee J.S."/>
            <person name="Kim S.B."/>
        </authorList>
    </citation>
    <scope>NUCLEOTIDE SEQUENCE [LARGE SCALE GENOMIC DNA]</scope>
    <source>
        <strain evidence="17 18">KMM 6351</strain>
    </source>
</reference>
<dbReference type="SMART" id="SM00304">
    <property type="entry name" value="HAMP"/>
    <property type="match status" value="1"/>
</dbReference>
<keyword evidence="5" id="KW-0597">Phosphoprotein</keyword>
<evidence type="ECO:0000256" key="9">
    <source>
        <dbReference type="ARBA" id="ARBA00022777"/>
    </source>
</evidence>
<evidence type="ECO:0000256" key="1">
    <source>
        <dbReference type="ARBA" id="ARBA00000085"/>
    </source>
</evidence>
<evidence type="ECO:0000256" key="14">
    <source>
        <dbReference type="SAM" id="Phobius"/>
    </source>
</evidence>
<evidence type="ECO:0000313" key="17">
    <source>
        <dbReference type="EMBL" id="MCM2681050.1"/>
    </source>
</evidence>
<evidence type="ECO:0000313" key="18">
    <source>
        <dbReference type="Proteomes" id="UP001165393"/>
    </source>
</evidence>
<feature type="transmembrane region" description="Helical" evidence="14">
    <location>
        <begin position="6"/>
        <end position="29"/>
    </location>
</feature>
<dbReference type="GO" id="GO:0000155">
    <property type="term" value="F:phosphorelay sensor kinase activity"/>
    <property type="evidence" value="ECO:0007669"/>
    <property type="project" value="InterPro"/>
</dbReference>
<sequence>MMSLQLRIFIWLWITLLSVAATMLIWPFFVNQGPQKLDQQQKKYVSEQVERMHKFWNKRPNINILYKRQMRPDGGALWFYSPEEGRFMSNKVPPELKAVALELSSSDTPVITRAFPHWIAGPVNMDFDGISLQMYVNFPPHLGRGRMFSQMLKTTPFVLAGLIALLALMAYLVARQIARPLESLRHTSQRLADGDFKARVDSALLERTDEIGSLARTTCQMGQAADESLAAHKRLLSDVSHELRSPLTRLALANSILKKRLGVHPETDRIEHEVEVLNGMIEQLLSLSRMQLVQNTELKPVAFLGVLEKCVSDALYSYPKLNIHVVDSPEIKLNIMIQGDEDLLVRAIQNVLNNASRYASSEIALNVMSVTDNGTAFWCLRIEDDGVGVPETELNKLFTPFYRPEFSRQRDKGGSGLGLAIVEQAVKYHKGHVEAQLSDKGGLAIQMLFPQQPQ</sequence>
<dbReference type="PROSITE" id="PS50109">
    <property type="entry name" value="HIS_KIN"/>
    <property type="match status" value="1"/>
</dbReference>
<accession>A0AA41W8M9</accession>
<dbReference type="InterPro" id="IPR004358">
    <property type="entry name" value="Sig_transdc_His_kin-like_C"/>
</dbReference>
<keyword evidence="6" id="KW-0808">Transferase</keyword>
<keyword evidence="13 14" id="KW-0472">Membrane</keyword>
<feature type="transmembrane region" description="Helical" evidence="14">
    <location>
        <begin position="154"/>
        <end position="174"/>
    </location>
</feature>
<dbReference type="SUPFAM" id="SSF55874">
    <property type="entry name" value="ATPase domain of HSP90 chaperone/DNA topoisomerase II/histidine kinase"/>
    <property type="match status" value="1"/>
</dbReference>
<dbReference type="InterPro" id="IPR003594">
    <property type="entry name" value="HATPase_dom"/>
</dbReference>
<dbReference type="SUPFAM" id="SSF158472">
    <property type="entry name" value="HAMP domain-like"/>
    <property type="match status" value="1"/>
</dbReference>
<evidence type="ECO:0000256" key="10">
    <source>
        <dbReference type="ARBA" id="ARBA00022840"/>
    </source>
</evidence>
<name>A0AA41W8M9_9GAMM</name>
<protein>
    <recommendedName>
        <fullName evidence="3">histidine kinase</fullName>
        <ecNumber evidence="3">2.7.13.3</ecNumber>
    </recommendedName>
</protein>
<dbReference type="EC" id="2.7.13.3" evidence="3"/>
<keyword evidence="18" id="KW-1185">Reference proteome</keyword>
<dbReference type="Pfam" id="PF00672">
    <property type="entry name" value="HAMP"/>
    <property type="match status" value="1"/>
</dbReference>
<dbReference type="InterPro" id="IPR036097">
    <property type="entry name" value="HisK_dim/P_sf"/>
</dbReference>